<name>A0ABS7P9N3_9SPHN</name>
<protein>
    <submittedName>
        <fullName evidence="2">Hydrolase 1, exosortase A system-associated</fullName>
    </submittedName>
</protein>
<dbReference type="InterPro" id="IPR000073">
    <property type="entry name" value="AB_hydrolase_1"/>
</dbReference>
<gene>
    <name evidence="2" type="ORF">KYN89_01820</name>
</gene>
<keyword evidence="3" id="KW-1185">Reference proteome</keyword>
<dbReference type="Pfam" id="PF12697">
    <property type="entry name" value="Abhydrolase_6"/>
    <property type="match status" value="1"/>
</dbReference>
<dbReference type="Proteomes" id="UP000759298">
    <property type="component" value="Unassembled WGS sequence"/>
</dbReference>
<evidence type="ECO:0000313" key="2">
    <source>
        <dbReference type="EMBL" id="MBY8335776.1"/>
    </source>
</evidence>
<reference evidence="2 3" key="1">
    <citation type="submission" date="2021-07" db="EMBL/GenBank/DDBJ databases">
        <title>Alteriqipengyuania abyssalis NZ-12B nov, sp.nov isolated from deep sea sponge in pacific ocean.</title>
        <authorList>
            <person name="Tareen S."/>
            <person name="Wink J."/>
        </authorList>
    </citation>
    <scope>NUCLEOTIDE SEQUENCE [LARGE SCALE GENOMIC DNA]</scope>
    <source>
        <strain evidence="2 3">NZ-12B</strain>
    </source>
</reference>
<dbReference type="RefSeq" id="WP_222823542.1">
    <property type="nucleotide sequence ID" value="NZ_JAHWXP010000001.1"/>
</dbReference>
<dbReference type="SUPFAM" id="SSF53474">
    <property type="entry name" value="alpha/beta-Hydrolases"/>
    <property type="match status" value="1"/>
</dbReference>
<keyword evidence="2" id="KW-0378">Hydrolase</keyword>
<comment type="caution">
    <text evidence="2">The sequence shown here is derived from an EMBL/GenBank/DDBJ whole genome shotgun (WGS) entry which is preliminary data.</text>
</comment>
<accession>A0ABS7P9N3</accession>
<sequence>MSRRLHLTFNCEGSTLAGTLDTAPLTTGLLLVSGGNELRSGAFRGQARLAQTIAKRGFPVFRYDRRGVGDSEGENLGFTQSEPDIRAAIEAFRAIAPQVKRIVAYGNCDAASALMLAGGAGCDALVLSNPWTIEDEDDDTPPPQAIRARYLQKLGDPSEVARLLRGGVNLRKLAGGLIRAARPAPAASDLAGRMRKGLETFDGPVSILLASADRTAQVFDGIWDKDDVRVARCEGASHAFVEPRAREWLDTKIVDMLRG</sequence>
<organism evidence="2 3">
    <name type="scientific">Alteriqipengyuania abyssalis</name>
    <dbReference type="NCBI Taxonomy" id="2860200"/>
    <lineage>
        <taxon>Bacteria</taxon>
        <taxon>Pseudomonadati</taxon>
        <taxon>Pseudomonadota</taxon>
        <taxon>Alphaproteobacteria</taxon>
        <taxon>Sphingomonadales</taxon>
        <taxon>Erythrobacteraceae</taxon>
        <taxon>Alteriqipengyuania</taxon>
    </lineage>
</organism>
<dbReference type="InterPro" id="IPR017531">
    <property type="entry name" value="Hydrolase-1_PEP"/>
</dbReference>
<dbReference type="InterPro" id="IPR029058">
    <property type="entry name" value="AB_hydrolase_fold"/>
</dbReference>
<evidence type="ECO:0000259" key="1">
    <source>
        <dbReference type="Pfam" id="PF12697"/>
    </source>
</evidence>
<dbReference type="NCBIfam" id="TIGR03100">
    <property type="entry name" value="hydr1_PEP"/>
    <property type="match status" value="1"/>
</dbReference>
<dbReference type="EMBL" id="JAHWXP010000001">
    <property type="protein sequence ID" value="MBY8335776.1"/>
    <property type="molecule type" value="Genomic_DNA"/>
</dbReference>
<dbReference type="Gene3D" id="3.40.50.1820">
    <property type="entry name" value="alpha/beta hydrolase"/>
    <property type="match status" value="1"/>
</dbReference>
<evidence type="ECO:0000313" key="3">
    <source>
        <dbReference type="Proteomes" id="UP000759298"/>
    </source>
</evidence>
<proteinExistence type="predicted"/>
<dbReference type="GO" id="GO:0016787">
    <property type="term" value="F:hydrolase activity"/>
    <property type="evidence" value="ECO:0007669"/>
    <property type="project" value="UniProtKB-KW"/>
</dbReference>
<feature type="domain" description="AB hydrolase-1" evidence="1">
    <location>
        <begin position="29"/>
        <end position="247"/>
    </location>
</feature>